<dbReference type="EMBL" id="CP127523">
    <property type="protein sequence ID" value="XRI69402.1"/>
    <property type="molecule type" value="Genomic_DNA"/>
</dbReference>
<accession>A0ACD5H806</accession>
<gene>
    <name evidence="1" type="ORF">GL267_001560</name>
</gene>
<proteinExistence type="predicted"/>
<evidence type="ECO:0000313" key="2">
    <source>
        <dbReference type="Proteomes" id="UP000470022"/>
    </source>
</evidence>
<dbReference type="Proteomes" id="UP000470022">
    <property type="component" value="Chromosome"/>
</dbReference>
<reference evidence="1" key="1">
    <citation type="submission" date="2023-06" db="EMBL/GenBank/DDBJ databases">
        <title>Complete and circular genome of Acidithiobacillus ferrianus DSM 107098.</title>
        <authorList>
            <person name="Norris P.R."/>
            <person name="Falagan C."/>
            <person name="Moya-Beltran A."/>
            <person name="Castro M."/>
            <person name="Quatrini R."/>
            <person name="Johnson D.B."/>
        </authorList>
    </citation>
    <scope>NUCLEOTIDE SEQUENCE</scope>
    <source>
        <strain evidence="1">MG</strain>
    </source>
</reference>
<keyword evidence="2" id="KW-1185">Reference proteome</keyword>
<organism evidence="1 2">
    <name type="scientific">Acidithiobacillus ferrianus</name>
    <dbReference type="NCBI Taxonomy" id="2678518"/>
    <lineage>
        <taxon>Bacteria</taxon>
        <taxon>Pseudomonadati</taxon>
        <taxon>Pseudomonadota</taxon>
        <taxon>Acidithiobacillia</taxon>
        <taxon>Acidithiobacillales</taxon>
        <taxon>Acidithiobacillaceae</taxon>
        <taxon>Acidithiobacillus</taxon>
    </lineage>
</organism>
<evidence type="ECO:0000313" key="1">
    <source>
        <dbReference type="EMBL" id="XRI69402.1"/>
    </source>
</evidence>
<protein>
    <submittedName>
        <fullName evidence="1">Tyrosine recombinase XerC</fullName>
    </submittedName>
</protein>
<sequence length="320" mass="35740">MPDTMLMDEAIGAFLEALRQGGRASPATIDAYRRDLLAWSRFSQGRGETRITQIERGSLRAYLMAERSRGVAIRSLRRRFAALRALYRHLRQQAPDLRDPVQGLTMPKTGQRLPDWLTVDQARMLMQAPVSIPGVDETPNGFIRLRDQLILELLYSSALRVSELAGLNLDDLDRHGGTLRVLGKGRKARVVPVGQPAWTALRAYLVPRSIVAADGETALLINRRGQRLTVRSIQIRVQTLGKTRLGQALHPHTLRHSAASHLLQSSGDLRAVQEYLGHAGIGTTAIYTHMDYQQLAQVYDRTHPRSRRSGHDSTLSGEKI</sequence>
<name>A0ACD5H806_9PROT</name>